<protein>
    <submittedName>
        <fullName evidence="2">Uncharacterized protein</fullName>
    </submittedName>
</protein>
<reference evidence="2" key="2">
    <citation type="submission" date="2018-05" db="EMBL/GenBank/DDBJ databases">
        <title>OpunRS2 (Oryza punctata Reference Sequence Version 2).</title>
        <authorList>
            <person name="Zhang J."/>
            <person name="Kudrna D."/>
            <person name="Lee S."/>
            <person name="Talag J."/>
            <person name="Welchert J."/>
            <person name="Wing R.A."/>
        </authorList>
    </citation>
    <scope>NUCLEOTIDE SEQUENCE [LARGE SCALE GENOMIC DNA]</scope>
</reference>
<dbReference type="EnsemblPlants" id="OPUNC08G20460.1">
    <property type="protein sequence ID" value="OPUNC08G20460.1"/>
    <property type="gene ID" value="OPUNC08G20460"/>
</dbReference>
<evidence type="ECO:0000256" key="1">
    <source>
        <dbReference type="SAM" id="MobiDB-lite"/>
    </source>
</evidence>
<dbReference type="Proteomes" id="UP000026962">
    <property type="component" value="Chromosome 8"/>
</dbReference>
<dbReference type="STRING" id="4537.A0A0E0LXK2"/>
<evidence type="ECO:0000313" key="3">
    <source>
        <dbReference type="Proteomes" id="UP000026962"/>
    </source>
</evidence>
<dbReference type="Gramene" id="OPUNC08G20460.1">
    <property type="protein sequence ID" value="OPUNC08G20460.1"/>
    <property type="gene ID" value="OPUNC08G20460"/>
</dbReference>
<dbReference type="HOGENOM" id="CLU_2562362_0_0_1"/>
<proteinExistence type="predicted"/>
<accession>A0A0E0LXK2</accession>
<keyword evidence="3" id="KW-1185">Reference proteome</keyword>
<feature type="region of interest" description="Disordered" evidence="1">
    <location>
        <begin position="57"/>
        <end position="82"/>
    </location>
</feature>
<name>A0A0E0LXK2_ORYPU</name>
<organism evidence="2">
    <name type="scientific">Oryza punctata</name>
    <name type="common">Red rice</name>
    <dbReference type="NCBI Taxonomy" id="4537"/>
    <lineage>
        <taxon>Eukaryota</taxon>
        <taxon>Viridiplantae</taxon>
        <taxon>Streptophyta</taxon>
        <taxon>Embryophyta</taxon>
        <taxon>Tracheophyta</taxon>
        <taxon>Spermatophyta</taxon>
        <taxon>Magnoliopsida</taxon>
        <taxon>Liliopsida</taxon>
        <taxon>Poales</taxon>
        <taxon>Poaceae</taxon>
        <taxon>BOP clade</taxon>
        <taxon>Oryzoideae</taxon>
        <taxon>Oryzeae</taxon>
        <taxon>Oryzinae</taxon>
        <taxon>Oryza</taxon>
    </lineage>
</organism>
<sequence length="82" mass="8696">MDELVSSPPSFSLSSGTACFPVLEFEVCEVPEQLLLMGDEDATAWPDMSPAAVRAERTAAKWRGRKPGPRSGGAPPIGHVEA</sequence>
<dbReference type="AlphaFoldDB" id="A0A0E0LXK2"/>
<evidence type="ECO:0000313" key="2">
    <source>
        <dbReference type="EnsemblPlants" id="OPUNC08G20460.1"/>
    </source>
</evidence>
<reference evidence="2" key="1">
    <citation type="submission" date="2015-04" db="UniProtKB">
        <authorList>
            <consortium name="EnsemblPlants"/>
        </authorList>
    </citation>
    <scope>IDENTIFICATION</scope>
</reference>